<organism evidence="8 9">
    <name type="scientific">Kordiimonas sediminis</name>
    <dbReference type="NCBI Taxonomy" id="1735581"/>
    <lineage>
        <taxon>Bacteria</taxon>
        <taxon>Pseudomonadati</taxon>
        <taxon>Pseudomonadota</taxon>
        <taxon>Alphaproteobacteria</taxon>
        <taxon>Kordiimonadales</taxon>
        <taxon>Kordiimonadaceae</taxon>
        <taxon>Kordiimonas</taxon>
    </lineage>
</organism>
<name>A0A919AUH1_9PROT</name>
<gene>
    <name evidence="8" type="ORF">GCM10017044_19100</name>
</gene>
<accession>A0A919AUH1</accession>
<dbReference type="InterPro" id="IPR036986">
    <property type="entry name" value="S4_RNA-bd_sf"/>
</dbReference>
<dbReference type="EMBL" id="BNCI01000002">
    <property type="protein sequence ID" value="GHF24609.1"/>
    <property type="molecule type" value="Genomic_DNA"/>
</dbReference>
<dbReference type="PROSITE" id="PS50889">
    <property type="entry name" value="S4"/>
    <property type="match status" value="1"/>
</dbReference>
<evidence type="ECO:0000259" key="7">
    <source>
        <dbReference type="Pfam" id="PF00849"/>
    </source>
</evidence>
<dbReference type="PROSITE" id="PS01129">
    <property type="entry name" value="PSI_RLU"/>
    <property type="match status" value="1"/>
</dbReference>
<dbReference type="SUPFAM" id="SSF55174">
    <property type="entry name" value="Alpha-L RNA-binding motif"/>
    <property type="match status" value="1"/>
</dbReference>
<comment type="catalytic activity">
    <reaction evidence="6">
        <text>a uridine in RNA = a pseudouridine in RNA</text>
        <dbReference type="Rhea" id="RHEA:48348"/>
        <dbReference type="Rhea" id="RHEA-COMP:12068"/>
        <dbReference type="Rhea" id="RHEA-COMP:12069"/>
        <dbReference type="ChEBI" id="CHEBI:65314"/>
        <dbReference type="ChEBI" id="CHEBI:65315"/>
    </reaction>
</comment>
<evidence type="ECO:0000256" key="6">
    <source>
        <dbReference type="RuleBase" id="RU362028"/>
    </source>
</evidence>
<dbReference type="PANTHER" id="PTHR21600:SF44">
    <property type="entry name" value="RIBOSOMAL LARGE SUBUNIT PSEUDOURIDINE SYNTHASE D"/>
    <property type="match status" value="1"/>
</dbReference>
<dbReference type="GO" id="GO:0003723">
    <property type="term" value="F:RNA binding"/>
    <property type="evidence" value="ECO:0007669"/>
    <property type="project" value="UniProtKB-KW"/>
</dbReference>
<evidence type="ECO:0000256" key="3">
    <source>
        <dbReference type="ARBA" id="ARBA00036882"/>
    </source>
</evidence>
<comment type="function">
    <text evidence="6">Responsible for synthesis of pseudouridine from uracil.</text>
</comment>
<comment type="caution">
    <text evidence="8">The sequence shown here is derived from an EMBL/GenBank/DDBJ whole genome shotgun (WGS) entry which is preliminary data.</text>
</comment>
<evidence type="ECO:0000313" key="9">
    <source>
        <dbReference type="Proteomes" id="UP000630923"/>
    </source>
</evidence>
<dbReference type="InterPro" id="IPR006225">
    <property type="entry name" value="PsdUridine_synth_RluC/D"/>
</dbReference>
<dbReference type="GO" id="GO:0000455">
    <property type="term" value="P:enzyme-directed rRNA pseudouridine synthesis"/>
    <property type="evidence" value="ECO:0007669"/>
    <property type="project" value="TreeGrafter"/>
</dbReference>
<dbReference type="Gene3D" id="3.10.290.10">
    <property type="entry name" value="RNA-binding S4 domain"/>
    <property type="match status" value="1"/>
</dbReference>
<evidence type="ECO:0000256" key="5">
    <source>
        <dbReference type="PROSITE-ProRule" id="PRU00182"/>
    </source>
</evidence>
<dbReference type="CDD" id="cd00165">
    <property type="entry name" value="S4"/>
    <property type="match status" value="1"/>
</dbReference>
<dbReference type="GO" id="GO:0160140">
    <property type="term" value="F:23S rRNA pseudouridine(1911/1915/1917) synthase activity"/>
    <property type="evidence" value="ECO:0007669"/>
    <property type="project" value="UniProtKB-EC"/>
</dbReference>
<dbReference type="Proteomes" id="UP000630923">
    <property type="component" value="Unassembled WGS sequence"/>
</dbReference>
<dbReference type="RefSeq" id="WP_191252353.1">
    <property type="nucleotide sequence ID" value="NZ_BNCI01000002.1"/>
</dbReference>
<protein>
    <recommendedName>
        <fullName evidence="6">Pseudouridine synthase</fullName>
        <ecNumber evidence="6">5.4.99.-</ecNumber>
    </recommendedName>
</protein>
<keyword evidence="2 6" id="KW-0413">Isomerase</keyword>
<feature type="domain" description="Pseudouridine synthase RsuA/RluA-like" evidence="7">
    <location>
        <begin position="103"/>
        <end position="252"/>
    </location>
</feature>
<evidence type="ECO:0000256" key="1">
    <source>
        <dbReference type="ARBA" id="ARBA00010876"/>
    </source>
</evidence>
<evidence type="ECO:0000256" key="2">
    <source>
        <dbReference type="ARBA" id="ARBA00023235"/>
    </source>
</evidence>
<dbReference type="InterPro" id="IPR006224">
    <property type="entry name" value="PsdUridine_synth_RluA-like_CS"/>
</dbReference>
<dbReference type="InterPro" id="IPR050188">
    <property type="entry name" value="RluA_PseudoU_synthase"/>
</dbReference>
<comment type="catalytic activity">
    <reaction evidence="3">
        <text>uridine(1911/1915/1917) in 23S rRNA = pseudouridine(1911/1915/1917) in 23S rRNA</text>
        <dbReference type="Rhea" id="RHEA:42524"/>
        <dbReference type="Rhea" id="RHEA-COMP:10097"/>
        <dbReference type="Rhea" id="RHEA-COMP:10098"/>
        <dbReference type="ChEBI" id="CHEBI:65314"/>
        <dbReference type="ChEBI" id="CHEBI:65315"/>
        <dbReference type="EC" id="5.4.99.23"/>
    </reaction>
</comment>
<evidence type="ECO:0000313" key="8">
    <source>
        <dbReference type="EMBL" id="GHF24609.1"/>
    </source>
</evidence>
<keyword evidence="9" id="KW-1185">Reference proteome</keyword>
<dbReference type="InterPro" id="IPR006145">
    <property type="entry name" value="PsdUridine_synth_RsuA/RluA"/>
</dbReference>
<dbReference type="EC" id="5.4.99.-" evidence="6"/>
<dbReference type="Pfam" id="PF00849">
    <property type="entry name" value="PseudoU_synth_2"/>
    <property type="match status" value="1"/>
</dbReference>
<proteinExistence type="inferred from homology"/>
<dbReference type="CDD" id="cd02869">
    <property type="entry name" value="PseudoU_synth_RluA_like"/>
    <property type="match status" value="1"/>
</dbReference>
<dbReference type="AlphaFoldDB" id="A0A919AUH1"/>
<dbReference type="SUPFAM" id="SSF55120">
    <property type="entry name" value="Pseudouridine synthase"/>
    <property type="match status" value="1"/>
</dbReference>
<dbReference type="NCBIfam" id="TIGR00005">
    <property type="entry name" value="rluA_subfam"/>
    <property type="match status" value="1"/>
</dbReference>
<reference evidence="8" key="1">
    <citation type="journal article" date="2014" name="Int. J. Syst. Evol. Microbiol.">
        <title>Complete genome sequence of Corynebacterium casei LMG S-19264T (=DSM 44701T), isolated from a smear-ripened cheese.</title>
        <authorList>
            <consortium name="US DOE Joint Genome Institute (JGI-PGF)"/>
            <person name="Walter F."/>
            <person name="Albersmeier A."/>
            <person name="Kalinowski J."/>
            <person name="Ruckert C."/>
        </authorList>
    </citation>
    <scope>NUCLEOTIDE SEQUENCE</scope>
    <source>
        <strain evidence="8">KCTC 42590</strain>
    </source>
</reference>
<dbReference type="Gene3D" id="3.30.2350.10">
    <property type="entry name" value="Pseudouridine synthase"/>
    <property type="match status" value="1"/>
</dbReference>
<feature type="active site" evidence="4">
    <location>
        <position position="147"/>
    </location>
</feature>
<sequence>MSGVQNLTVQPDDDGTRLDRWFKRHFPDVSFGRLQKAMRKGEVRLDGKRVKGKEHVATGQTIRIPPLDSIAGAAPKAEKPVRKRLSDAEVQEVRNWVLHIDDDVIVLNKPAGLPTQGGTGQSRHLDGLLDALRYDAPQRPKLVHRLDKDTSGALLLARNSQAAAKLAKGFASKDTQKTYWAIVKGVPQQQDGRISMLMEKAPIKGNERMIASDTGKKSVTDFSVVERMGHEAAWLALQPLTGRTHQLRLHCAEMGTPIVGDGKYGGAEAYLSGAISKKLHLHSYRVQFPHPAGGICDVSAPLPPHMAASFDMLGLDLSAYEDPFEEEF</sequence>
<dbReference type="PANTHER" id="PTHR21600">
    <property type="entry name" value="MITOCHONDRIAL RNA PSEUDOURIDINE SYNTHASE"/>
    <property type="match status" value="1"/>
</dbReference>
<comment type="similarity">
    <text evidence="1 6">Belongs to the pseudouridine synthase RluA family.</text>
</comment>
<evidence type="ECO:0000256" key="4">
    <source>
        <dbReference type="PIRSR" id="PIRSR606225-1"/>
    </source>
</evidence>
<keyword evidence="5" id="KW-0694">RNA-binding</keyword>
<dbReference type="InterPro" id="IPR020103">
    <property type="entry name" value="PsdUridine_synth_cat_dom_sf"/>
</dbReference>
<reference evidence="8" key="2">
    <citation type="submission" date="2020-09" db="EMBL/GenBank/DDBJ databases">
        <authorList>
            <person name="Sun Q."/>
            <person name="Kim S."/>
        </authorList>
    </citation>
    <scope>NUCLEOTIDE SEQUENCE</scope>
    <source>
        <strain evidence="8">KCTC 42590</strain>
    </source>
</reference>